<proteinExistence type="predicted"/>
<evidence type="ECO:0000256" key="1">
    <source>
        <dbReference type="SAM" id="MobiDB-lite"/>
    </source>
</evidence>
<feature type="compositionally biased region" description="Low complexity" evidence="1">
    <location>
        <begin position="71"/>
        <end position="88"/>
    </location>
</feature>
<gene>
    <name evidence="4" type="ORF">C3747_70g188</name>
</gene>
<name>A0A2V2WPW4_TRYCR</name>
<keyword evidence="2" id="KW-1133">Transmembrane helix</keyword>
<keyword evidence="2 4" id="KW-0812">Transmembrane</keyword>
<dbReference type="AlphaFoldDB" id="A0A2V2WPW4"/>
<keyword evidence="2" id="KW-0472">Membrane</keyword>
<reference evidence="4 5" key="1">
    <citation type="journal article" date="2018" name="Microb. Genom.">
        <title>Expanding an expanded genome: long-read sequencing of Trypanosoma cruzi.</title>
        <authorList>
            <person name="Berna L."/>
            <person name="Rodriguez M."/>
            <person name="Chiribao M.L."/>
            <person name="Parodi-Talice A."/>
            <person name="Pita S."/>
            <person name="Rijo G."/>
            <person name="Alvarez-Valin F."/>
            <person name="Robello C."/>
        </authorList>
    </citation>
    <scope>NUCLEOTIDE SEQUENCE [LARGE SCALE GENOMIC DNA]</scope>
    <source>
        <strain evidence="4 5">TCC</strain>
    </source>
</reference>
<evidence type="ECO:0000313" key="4">
    <source>
        <dbReference type="EMBL" id="PWV10285.1"/>
    </source>
</evidence>
<organism evidence="4 5">
    <name type="scientific">Trypanosoma cruzi</name>
    <dbReference type="NCBI Taxonomy" id="5693"/>
    <lineage>
        <taxon>Eukaryota</taxon>
        <taxon>Discoba</taxon>
        <taxon>Euglenozoa</taxon>
        <taxon>Kinetoplastea</taxon>
        <taxon>Metakinetoplastina</taxon>
        <taxon>Trypanosomatida</taxon>
        <taxon>Trypanosomatidae</taxon>
        <taxon>Trypanosoma</taxon>
        <taxon>Schizotrypanum</taxon>
    </lineage>
</organism>
<comment type="caution">
    <text evidence="4">The sequence shown here is derived from an EMBL/GenBank/DDBJ whole genome shotgun (WGS) entry which is preliminary data.</text>
</comment>
<sequence>MQAAVLQCLLFLLWNVTAAKCALGSAVIVAPFWAMIIKPLLQRLCVPAKWRQQQQQQQQQHATPPPPPTVASQKSGAAGQRSSASRKSSSPRRGGKASGAGKKQASREEPREKDPSSFEAVAATAAAVLQPSTSHTASITNEALVSLFRSPEFTSWYSGHRDILLERVHVRCAQRLWESLAVMVALLMGMFLLPFFVLNDGGATLWALLQRRSDSKGYVTINNGLWNLLFTTVSVHGEPLLILVAALTLLTTAFMPVDAKQTASTALVAFLVLLVEAAMVEHMALGAGLLMLLGVVAWRVSCTMV</sequence>
<dbReference type="VEuPathDB" id="TriTrypDB:TcCLB.508535.20"/>
<dbReference type="VEuPathDB" id="TriTrypDB:TCSYLVIO_005119"/>
<accession>A0A2V2WPW4</accession>
<feature type="region of interest" description="Disordered" evidence="1">
    <location>
        <begin position="55"/>
        <end position="117"/>
    </location>
</feature>
<dbReference type="OMA" id="TINNGLW"/>
<dbReference type="VEuPathDB" id="TriTrypDB:TcBrA4_0098590"/>
<dbReference type="VEuPathDB" id="TriTrypDB:C3747_70g188"/>
<dbReference type="VEuPathDB" id="TriTrypDB:TcCL_ESM01190"/>
<keyword evidence="3" id="KW-0732">Signal</keyword>
<dbReference type="VEuPathDB" id="TriTrypDB:BCY84_19636"/>
<feature type="signal peptide" evidence="3">
    <location>
        <begin position="1"/>
        <end position="18"/>
    </location>
</feature>
<dbReference type="OrthoDB" id="251802at2759"/>
<feature type="compositionally biased region" description="Basic and acidic residues" evidence="1">
    <location>
        <begin position="105"/>
        <end position="116"/>
    </location>
</feature>
<evidence type="ECO:0000256" key="2">
    <source>
        <dbReference type="SAM" id="Phobius"/>
    </source>
</evidence>
<dbReference type="Proteomes" id="UP000246078">
    <property type="component" value="Unassembled WGS sequence"/>
</dbReference>
<dbReference type="VEuPathDB" id="TriTrypDB:TcCLB.511461.50"/>
<dbReference type="VEuPathDB" id="TriTrypDB:TcG_10408"/>
<dbReference type="EMBL" id="PRFC01000070">
    <property type="protein sequence ID" value="PWV10285.1"/>
    <property type="molecule type" value="Genomic_DNA"/>
</dbReference>
<dbReference type="VEuPathDB" id="TriTrypDB:ECC02_006425"/>
<evidence type="ECO:0000313" key="5">
    <source>
        <dbReference type="Proteomes" id="UP000246078"/>
    </source>
</evidence>
<feature type="transmembrane region" description="Helical" evidence="2">
    <location>
        <begin position="269"/>
        <end position="298"/>
    </location>
</feature>
<feature type="transmembrane region" description="Helical" evidence="2">
    <location>
        <begin position="176"/>
        <end position="198"/>
    </location>
</feature>
<feature type="chain" id="PRO_5030058906" evidence="3">
    <location>
        <begin position="19"/>
        <end position="305"/>
    </location>
</feature>
<evidence type="ECO:0000256" key="3">
    <source>
        <dbReference type="SAM" id="SignalP"/>
    </source>
</evidence>
<dbReference type="VEuPathDB" id="TriTrypDB:TCDM_03630"/>
<protein>
    <submittedName>
        <fullName evidence="4">Putative nuclear transmembrane protein</fullName>
    </submittedName>
</protein>